<evidence type="ECO:0000259" key="2">
    <source>
        <dbReference type="SMART" id="SM00829"/>
    </source>
</evidence>
<dbReference type="Pfam" id="PF00107">
    <property type="entry name" value="ADH_zinc_N"/>
    <property type="match status" value="1"/>
</dbReference>
<evidence type="ECO:0000313" key="3">
    <source>
        <dbReference type="EMBL" id="RLJ69190.1"/>
    </source>
</evidence>
<gene>
    <name evidence="3" type="ORF">BCL90_5285</name>
    <name evidence="4" type="ORF">E3V97_16215</name>
</gene>
<accession>A0A497XQN5</accession>
<dbReference type="InterPro" id="IPR041694">
    <property type="entry name" value="ADH_N_2"/>
</dbReference>
<sequence>MKSNLIRLAKMPEGVPQADDFKFDTEELLPLTEGDIELRPIFISVDPYLRVAMAGGHPPAINVGDVIISRGIAGVISSEHKDFKTGDIVMGYMQWRDRMVCNGNDFSIISEQGLPLSAYLSVLGSTGLSAYFALSEIGKPKSGETLVVSGAAGAVGSIAGQIGKLFGCKVIGIAGSDEKTDFIVSGLGMDAAINYKTNANIGQTLDDLCPEGVDIYFDNVGGAVSDEVISCMNDYGRVVVCGSIDSYNNKEAVGGLNLLPLIVYKKLLMQGFLIGDYTQRFPEGRKQLEQWINEGKLHYRETIIKGFDKLPEAFIGLFSGKNEGKMLVEV</sequence>
<organism evidence="3 5">
    <name type="scientific">Pedobacter alluvionis</name>
    <dbReference type="NCBI Taxonomy" id="475253"/>
    <lineage>
        <taxon>Bacteria</taxon>
        <taxon>Pseudomonadati</taxon>
        <taxon>Bacteroidota</taxon>
        <taxon>Sphingobacteriia</taxon>
        <taxon>Sphingobacteriales</taxon>
        <taxon>Sphingobacteriaceae</taxon>
        <taxon>Pedobacter</taxon>
    </lineage>
</organism>
<keyword evidence="1" id="KW-0560">Oxidoreductase</keyword>
<dbReference type="EMBL" id="RCCK01000018">
    <property type="protein sequence ID" value="RLJ69190.1"/>
    <property type="molecule type" value="Genomic_DNA"/>
</dbReference>
<dbReference type="InterPro" id="IPR020843">
    <property type="entry name" value="ER"/>
</dbReference>
<dbReference type="Pfam" id="PF16884">
    <property type="entry name" value="ADH_N_2"/>
    <property type="match status" value="1"/>
</dbReference>
<dbReference type="Gene3D" id="3.90.180.10">
    <property type="entry name" value="Medium-chain alcohol dehydrogenases, catalytic domain"/>
    <property type="match status" value="1"/>
</dbReference>
<evidence type="ECO:0000313" key="4">
    <source>
        <dbReference type="EMBL" id="TFB29739.1"/>
    </source>
</evidence>
<protein>
    <submittedName>
        <fullName evidence="4">NADP-dependent oxidoreductase</fullName>
    </submittedName>
</protein>
<evidence type="ECO:0000256" key="1">
    <source>
        <dbReference type="ARBA" id="ARBA00023002"/>
    </source>
</evidence>
<dbReference type="AlphaFoldDB" id="A0A497XQN5"/>
<dbReference type="Proteomes" id="UP000297429">
    <property type="component" value="Unassembled WGS sequence"/>
</dbReference>
<evidence type="ECO:0000313" key="5">
    <source>
        <dbReference type="Proteomes" id="UP000273898"/>
    </source>
</evidence>
<dbReference type="SUPFAM" id="SSF51735">
    <property type="entry name" value="NAD(P)-binding Rossmann-fold domains"/>
    <property type="match status" value="1"/>
</dbReference>
<dbReference type="SMART" id="SM00829">
    <property type="entry name" value="PKS_ER"/>
    <property type="match status" value="1"/>
</dbReference>
<dbReference type="EMBL" id="SOPX01000003">
    <property type="protein sequence ID" value="TFB29739.1"/>
    <property type="molecule type" value="Genomic_DNA"/>
</dbReference>
<reference evidence="4 6" key="2">
    <citation type="submission" date="2019-03" db="EMBL/GenBank/DDBJ databases">
        <authorList>
            <person name="He R.-H."/>
        </authorList>
    </citation>
    <scope>NUCLEOTIDE SEQUENCE [LARGE SCALE GENOMIC DNA]</scope>
    <source>
        <strain evidence="4 6">DSM 19624</strain>
    </source>
</reference>
<dbReference type="CDD" id="cd05288">
    <property type="entry name" value="PGDH"/>
    <property type="match status" value="1"/>
</dbReference>
<dbReference type="PANTHER" id="PTHR43205:SF7">
    <property type="entry name" value="PROSTAGLANDIN REDUCTASE 1"/>
    <property type="match status" value="1"/>
</dbReference>
<dbReference type="SUPFAM" id="SSF50129">
    <property type="entry name" value="GroES-like"/>
    <property type="match status" value="1"/>
</dbReference>
<dbReference type="InterPro" id="IPR011032">
    <property type="entry name" value="GroES-like_sf"/>
</dbReference>
<proteinExistence type="predicted"/>
<dbReference type="PANTHER" id="PTHR43205">
    <property type="entry name" value="PROSTAGLANDIN REDUCTASE"/>
    <property type="match status" value="1"/>
</dbReference>
<dbReference type="OrthoDB" id="9805663at2"/>
<feature type="domain" description="Enoyl reductase (ER)" evidence="2">
    <location>
        <begin position="17"/>
        <end position="328"/>
    </location>
</feature>
<dbReference type="Proteomes" id="UP000273898">
    <property type="component" value="Unassembled WGS sequence"/>
</dbReference>
<dbReference type="InterPro" id="IPR036291">
    <property type="entry name" value="NAD(P)-bd_dom_sf"/>
</dbReference>
<dbReference type="GO" id="GO:0016628">
    <property type="term" value="F:oxidoreductase activity, acting on the CH-CH group of donors, NAD or NADP as acceptor"/>
    <property type="evidence" value="ECO:0007669"/>
    <property type="project" value="InterPro"/>
</dbReference>
<dbReference type="RefSeq" id="WP_121288080.1">
    <property type="nucleotide sequence ID" value="NZ_RCCK01000018.1"/>
</dbReference>
<reference evidence="3 5" key="1">
    <citation type="submission" date="2018-10" db="EMBL/GenBank/DDBJ databases">
        <title>Genomic Encyclopedia of Archaeal and Bacterial Type Strains, Phase II (KMG-II): from individual species to whole genera.</title>
        <authorList>
            <person name="Goeker M."/>
        </authorList>
    </citation>
    <scope>NUCLEOTIDE SEQUENCE [LARGE SCALE GENOMIC DNA]</scope>
    <source>
        <strain evidence="3 5">DSM 19624</strain>
    </source>
</reference>
<keyword evidence="6" id="KW-1185">Reference proteome</keyword>
<evidence type="ECO:0000313" key="6">
    <source>
        <dbReference type="Proteomes" id="UP000297429"/>
    </source>
</evidence>
<dbReference type="FunFam" id="3.40.50.720:FF:000121">
    <property type="entry name" value="Prostaglandin reductase 2"/>
    <property type="match status" value="1"/>
</dbReference>
<name>A0A497XQN5_9SPHI</name>
<comment type="caution">
    <text evidence="3">The sequence shown here is derived from an EMBL/GenBank/DDBJ whole genome shotgun (WGS) entry which is preliminary data.</text>
</comment>
<dbReference type="InterPro" id="IPR013149">
    <property type="entry name" value="ADH-like_C"/>
</dbReference>
<dbReference type="InterPro" id="IPR045010">
    <property type="entry name" value="MDR_fam"/>
</dbReference>
<dbReference type="Gene3D" id="3.40.50.720">
    <property type="entry name" value="NAD(P)-binding Rossmann-like Domain"/>
    <property type="match status" value="1"/>
</dbReference>